<evidence type="ECO:0000256" key="3">
    <source>
        <dbReference type="ARBA" id="ARBA00022670"/>
    </source>
</evidence>
<dbReference type="Pfam" id="PF01551">
    <property type="entry name" value="Peptidase_M23"/>
    <property type="match status" value="1"/>
</dbReference>
<protein>
    <submittedName>
        <fullName evidence="10">M23 family peptidase</fullName>
    </submittedName>
</protein>
<feature type="domain" description="Csd3-like second N-terminal" evidence="9">
    <location>
        <begin position="142"/>
        <end position="266"/>
    </location>
</feature>
<evidence type="ECO:0000256" key="6">
    <source>
        <dbReference type="ARBA" id="ARBA00022833"/>
    </source>
</evidence>
<keyword evidence="5" id="KW-0378">Hydrolase</keyword>
<dbReference type="GO" id="GO:0030313">
    <property type="term" value="C:cell envelope"/>
    <property type="evidence" value="ECO:0007669"/>
    <property type="project" value="UniProtKB-SubCell"/>
</dbReference>
<dbReference type="PROSITE" id="PS51257">
    <property type="entry name" value="PROKAR_LIPOPROTEIN"/>
    <property type="match status" value="1"/>
</dbReference>
<comment type="cofactor">
    <cofactor evidence="1">
        <name>Zn(2+)</name>
        <dbReference type="ChEBI" id="CHEBI:29105"/>
    </cofactor>
</comment>
<keyword evidence="6" id="KW-0862">Zinc</keyword>
<evidence type="ECO:0000259" key="9">
    <source>
        <dbReference type="Pfam" id="PF19425"/>
    </source>
</evidence>
<dbReference type="RefSeq" id="WP_128390211.1">
    <property type="nucleotide sequence ID" value="NZ_SBII01000008.1"/>
</dbReference>
<dbReference type="Gene3D" id="2.70.70.10">
    <property type="entry name" value="Glucose Permease (Domain IIA)"/>
    <property type="match status" value="1"/>
</dbReference>
<reference evidence="10 11" key="1">
    <citation type="submission" date="2019-01" db="EMBL/GenBank/DDBJ databases">
        <title>Flavobacterium sp. nov.,isolated from freshwater.</title>
        <authorList>
            <person name="Zhang R."/>
            <person name="Du Z.-J."/>
        </authorList>
    </citation>
    <scope>NUCLEOTIDE SEQUENCE [LARGE SCALE GENOMIC DNA]</scope>
    <source>
        <strain evidence="10 11">1E403</strain>
    </source>
</reference>
<dbReference type="GO" id="GO:0006508">
    <property type="term" value="P:proteolysis"/>
    <property type="evidence" value="ECO:0007669"/>
    <property type="project" value="UniProtKB-KW"/>
</dbReference>
<evidence type="ECO:0000256" key="4">
    <source>
        <dbReference type="ARBA" id="ARBA00022723"/>
    </source>
</evidence>
<organism evidence="10 11">
    <name type="scientific">Flavobacterium cerinum</name>
    <dbReference type="NCBI Taxonomy" id="2502784"/>
    <lineage>
        <taxon>Bacteria</taxon>
        <taxon>Pseudomonadati</taxon>
        <taxon>Bacteroidota</taxon>
        <taxon>Flavobacteriia</taxon>
        <taxon>Flavobacteriales</taxon>
        <taxon>Flavobacteriaceae</taxon>
        <taxon>Flavobacterium</taxon>
    </lineage>
</organism>
<dbReference type="Proteomes" id="UP000287527">
    <property type="component" value="Unassembled WGS sequence"/>
</dbReference>
<accession>A0A444H8V2</accession>
<name>A0A444H8V2_9FLAO</name>
<dbReference type="OrthoDB" id="9810477at2"/>
<evidence type="ECO:0000256" key="7">
    <source>
        <dbReference type="ARBA" id="ARBA00023049"/>
    </source>
</evidence>
<dbReference type="PANTHER" id="PTHR21666">
    <property type="entry name" value="PEPTIDASE-RELATED"/>
    <property type="match status" value="1"/>
</dbReference>
<keyword evidence="7" id="KW-0482">Metalloprotease</keyword>
<dbReference type="EMBL" id="SBII01000008">
    <property type="protein sequence ID" value="RWW99662.1"/>
    <property type="molecule type" value="Genomic_DNA"/>
</dbReference>
<dbReference type="InterPro" id="IPR045834">
    <property type="entry name" value="Csd3_N2"/>
</dbReference>
<dbReference type="GO" id="GO:0004222">
    <property type="term" value="F:metalloendopeptidase activity"/>
    <property type="evidence" value="ECO:0007669"/>
    <property type="project" value="TreeGrafter"/>
</dbReference>
<dbReference type="PANTHER" id="PTHR21666:SF288">
    <property type="entry name" value="CELL DIVISION PROTEIN YTFB"/>
    <property type="match status" value="1"/>
</dbReference>
<proteinExistence type="predicted"/>
<evidence type="ECO:0000256" key="2">
    <source>
        <dbReference type="ARBA" id="ARBA00004196"/>
    </source>
</evidence>
<gene>
    <name evidence="10" type="ORF">EPI11_11975</name>
</gene>
<keyword evidence="11" id="KW-1185">Reference proteome</keyword>
<evidence type="ECO:0000259" key="8">
    <source>
        <dbReference type="Pfam" id="PF01551"/>
    </source>
</evidence>
<dbReference type="InterPro" id="IPR050570">
    <property type="entry name" value="Cell_wall_metabolism_enzyme"/>
</dbReference>
<evidence type="ECO:0000256" key="1">
    <source>
        <dbReference type="ARBA" id="ARBA00001947"/>
    </source>
</evidence>
<dbReference type="Pfam" id="PF19425">
    <property type="entry name" value="Csd3_N2"/>
    <property type="match status" value="1"/>
</dbReference>
<dbReference type="Gene3D" id="3.10.450.350">
    <property type="match status" value="1"/>
</dbReference>
<dbReference type="CDD" id="cd12797">
    <property type="entry name" value="M23_peptidase"/>
    <property type="match status" value="1"/>
</dbReference>
<dbReference type="GO" id="GO:0046872">
    <property type="term" value="F:metal ion binding"/>
    <property type="evidence" value="ECO:0007669"/>
    <property type="project" value="UniProtKB-KW"/>
</dbReference>
<keyword evidence="3" id="KW-0645">Protease</keyword>
<comment type="caution">
    <text evidence="10">The sequence shown here is derived from an EMBL/GenBank/DDBJ whole genome shotgun (WGS) entry which is preliminary data.</text>
</comment>
<keyword evidence="4" id="KW-0479">Metal-binding</keyword>
<dbReference type="InterPro" id="IPR011055">
    <property type="entry name" value="Dup_hybrid_motif"/>
</dbReference>
<dbReference type="InterPro" id="IPR016047">
    <property type="entry name" value="M23ase_b-sheet_dom"/>
</dbReference>
<evidence type="ECO:0000256" key="5">
    <source>
        <dbReference type="ARBA" id="ARBA00022801"/>
    </source>
</evidence>
<evidence type="ECO:0000313" key="10">
    <source>
        <dbReference type="EMBL" id="RWW99662.1"/>
    </source>
</evidence>
<dbReference type="SUPFAM" id="SSF51261">
    <property type="entry name" value="Duplicated hybrid motif"/>
    <property type="match status" value="1"/>
</dbReference>
<evidence type="ECO:0000313" key="11">
    <source>
        <dbReference type="Proteomes" id="UP000287527"/>
    </source>
</evidence>
<sequence>MRYLTAILLLLTLVACKKEEETAKPKQAAVKKEPVVKEFGFTLNDFKVVHDTIKNGDTFGKLLGEEGYDAAAIHKITEKIKDSFALRDIRVGKPFTMLKQKQAPNALQVFVYQPDAMSYYVVDLRDTIAKAYKTTRPLTIKRRVIAAEIEGSLSETLNAAGATSPALAHELSEMYAWSIDFFKIQKGDKFAVAINERYIDGDKYAGIENIEASYFEYKGKRIYAFPFKKDPNSKKVDYYDEEGKVLKSMFLKAPLKFSRISSRFSPRRFHPVQGRWKAHNGTDYAAPHGTPIMTTASGTVERTGYTAGNGNFVKVRHNGNYSTQYLHMSKILVRQGQRVTQGDVIGKVGSTGLATGPHVCYRFWKNGVQVDALRQKLPSSEPMSAAEKPRFVAYMTPLKKELDSISNIKFTK</sequence>
<feature type="domain" description="M23ase beta-sheet core" evidence="8">
    <location>
        <begin position="278"/>
        <end position="371"/>
    </location>
</feature>
<comment type="subcellular location">
    <subcellularLocation>
        <location evidence="2">Cell envelope</location>
    </subcellularLocation>
</comment>
<dbReference type="AlphaFoldDB" id="A0A444H8V2"/>